<evidence type="ECO:0000256" key="1">
    <source>
        <dbReference type="ARBA" id="ARBA00006010"/>
    </source>
</evidence>
<gene>
    <name evidence="4" type="ORF">CPELLU_LOCUS14133</name>
</gene>
<feature type="chain" id="PRO_5040463408" evidence="3">
    <location>
        <begin position="25"/>
        <end position="151"/>
    </location>
</feature>
<dbReference type="Proteomes" id="UP000789759">
    <property type="component" value="Unassembled WGS sequence"/>
</dbReference>
<dbReference type="EMBL" id="CAJVQA010016231">
    <property type="protein sequence ID" value="CAG8741812.1"/>
    <property type="molecule type" value="Genomic_DNA"/>
</dbReference>
<dbReference type="AlphaFoldDB" id="A0A9N9IN93"/>
<comment type="similarity">
    <text evidence="1">Belongs to the STIG1 family.</text>
</comment>
<evidence type="ECO:0000313" key="4">
    <source>
        <dbReference type="EMBL" id="CAG8741812.1"/>
    </source>
</evidence>
<reference evidence="4" key="1">
    <citation type="submission" date="2021-06" db="EMBL/GenBank/DDBJ databases">
        <authorList>
            <person name="Kallberg Y."/>
            <person name="Tangrot J."/>
            <person name="Rosling A."/>
        </authorList>
    </citation>
    <scope>NUCLEOTIDE SEQUENCE</scope>
    <source>
        <strain evidence="4">FL966</strain>
    </source>
</reference>
<organism evidence="4 5">
    <name type="scientific">Cetraspora pellucida</name>
    <dbReference type="NCBI Taxonomy" id="1433469"/>
    <lineage>
        <taxon>Eukaryota</taxon>
        <taxon>Fungi</taxon>
        <taxon>Fungi incertae sedis</taxon>
        <taxon>Mucoromycota</taxon>
        <taxon>Glomeromycotina</taxon>
        <taxon>Glomeromycetes</taxon>
        <taxon>Diversisporales</taxon>
        <taxon>Gigasporaceae</taxon>
        <taxon>Cetraspora</taxon>
    </lineage>
</organism>
<keyword evidence="2 3" id="KW-0732">Signal</keyword>
<name>A0A9N9IN93_9GLOM</name>
<comment type="caution">
    <text evidence="4">The sequence shown here is derived from an EMBL/GenBank/DDBJ whole genome shotgun (WGS) entry which is preliminary data.</text>
</comment>
<evidence type="ECO:0000256" key="2">
    <source>
        <dbReference type="ARBA" id="ARBA00022729"/>
    </source>
</evidence>
<proteinExistence type="inferred from homology"/>
<evidence type="ECO:0000313" key="5">
    <source>
        <dbReference type="Proteomes" id="UP000789759"/>
    </source>
</evidence>
<evidence type="ECO:0000256" key="3">
    <source>
        <dbReference type="SAM" id="SignalP"/>
    </source>
</evidence>
<dbReference type="InterPro" id="IPR006969">
    <property type="entry name" value="Stig-like"/>
</dbReference>
<protein>
    <submittedName>
        <fullName evidence="4">9782_t:CDS:1</fullName>
    </submittedName>
</protein>
<dbReference type="Pfam" id="PF04885">
    <property type="entry name" value="Stig1"/>
    <property type="match status" value="1"/>
</dbReference>
<sequence length="151" mass="16059">MNIKLFTLFIFLAVLCVISHEVIAKECAKDKKCRNKYCSDQQTCCNKDCTNTNSDSKNCGTCGNACALGQICQSGTCVSGCNVDADCPSGQLLNATNYPYPATGMCVSNNCYLCLPCHAQYFCSQVSATCISQGCPNNADACTCCAFGTPQ</sequence>
<feature type="signal peptide" evidence="3">
    <location>
        <begin position="1"/>
        <end position="24"/>
    </location>
</feature>
<dbReference type="OrthoDB" id="5596743at2759"/>
<keyword evidence="5" id="KW-1185">Reference proteome</keyword>
<accession>A0A9N9IN93</accession>